<evidence type="ECO:0000256" key="6">
    <source>
        <dbReference type="ARBA" id="ARBA00022679"/>
    </source>
</evidence>
<dbReference type="PANTHER" id="PTHR23033:SF14">
    <property type="entry name" value="GLYCOPROTEIN-N-ACETYLGALACTOSAMINE 3-BETA-GALACTOSYLTRANSFERASE 1-RELATED"/>
    <property type="match status" value="1"/>
</dbReference>
<dbReference type="EMBL" id="GL832960">
    <property type="protein sequence ID" value="EGD82251.1"/>
    <property type="molecule type" value="Genomic_DNA"/>
</dbReference>
<feature type="transmembrane region" description="Helical" evidence="13">
    <location>
        <begin position="12"/>
        <end position="31"/>
    </location>
</feature>
<dbReference type="Proteomes" id="UP000007799">
    <property type="component" value="Unassembled WGS sequence"/>
</dbReference>
<organism evidence="16">
    <name type="scientific">Salpingoeca rosetta (strain ATCC 50818 / BSB-021)</name>
    <dbReference type="NCBI Taxonomy" id="946362"/>
    <lineage>
        <taxon>Eukaryota</taxon>
        <taxon>Choanoflagellata</taxon>
        <taxon>Craspedida</taxon>
        <taxon>Salpingoecidae</taxon>
        <taxon>Salpingoeca</taxon>
    </lineage>
</organism>
<evidence type="ECO:0000256" key="12">
    <source>
        <dbReference type="SAM" id="MobiDB-lite"/>
    </source>
</evidence>
<evidence type="ECO:0000313" key="16">
    <source>
        <dbReference type="Proteomes" id="UP000007799"/>
    </source>
</evidence>
<dbReference type="InParanoid" id="F2U3Q7"/>
<evidence type="ECO:0000256" key="2">
    <source>
        <dbReference type="ARBA" id="ARBA00004922"/>
    </source>
</evidence>
<comment type="similarity">
    <text evidence="3">Belongs to the glycosyltransferase 31 family. Beta3-Gal-T subfamily.</text>
</comment>
<keyword evidence="7 13" id="KW-0812">Transmembrane</keyword>
<sequence>MPRLLRLGEYERLVVLVLFLSLGITIGMMWAHSSCNSGPQVVIPAPRRMAQSLQEVSDTDTRQQRASAAAQPNEEEVHNPPNEQMLQAIEALELIQQRHQGPDDDDAVANVIARELFRRSNVQQAASPKQAAMEVHVNRPGNNGGDSEQQQQRQHGQHAKDANANAVVVGKEPQSKKSDEKAKNKHGASDDDAAADGKQQGKASGPTLSPVMRDMIKRLGLDSKVDMGKLLAQGEGGEDVVIKAGGNKDDADKPQEPVPAYMLNTMPDEPPYGTPPDANPKKGASVFALVLTTPQRHDPKAIAVNRTWGGRFDGLAFMTSEHFQGLNTVIIPIKDEDRKDLWLKTRLSLLYAYTHFLDKYDWFMKLDDDSYVMVDNLRSFLDDYDPDRPHFFGRRFLLHRGKKEYEMSYHSGGAGYILSRRALKMLGDNADKVFRKNGVAEDVEIARSLAKLNIHCEDTRDSIGRERFLPLNVQRLRYDITKTKKPNFWYWRYTYYPPRDELECCSVRWITTHYVYSKDMYTLDRLHKEGKEAAGKDPATREW</sequence>
<evidence type="ECO:0000259" key="14">
    <source>
        <dbReference type="Pfam" id="PF02434"/>
    </source>
</evidence>
<dbReference type="GO" id="GO:0000166">
    <property type="term" value="F:nucleotide binding"/>
    <property type="evidence" value="ECO:0007669"/>
    <property type="project" value="UniProtKB-KW"/>
</dbReference>
<accession>F2U3Q7</accession>
<feature type="region of interest" description="Disordered" evidence="12">
    <location>
        <begin position="56"/>
        <end position="79"/>
    </location>
</feature>
<feature type="region of interest" description="Disordered" evidence="12">
    <location>
        <begin position="121"/>
        <end position="211"/>
    </location>
</feature>
<evidence type="ECO:0000256" key="5">
    <source>
        <dbReference type="ARBA" id="ARBA00022676"/>
    </source>
</evidence>
<dbReference type="KEGG" id="sre:PTSG_02921"/>
<keyword evidence="8" id="KW-0547">Nucleotide-binding</keyword>
<evidence type="ECO:0000256" key="11">
    <source>
        <dbReference type="ARBA" id="ARBA00023136"/>
    </source>
</evidence>
<evidence type="ECO:0000313" key="15">
    <source>
        <dbReference type="EMBL" id="EGD82251.1"/>
    </source>
</evidence>
<keyword evidence="16" id="KW-1185">Reference proteome</keyword>
<dbReference type="eggNOG" id="KOG2246">
    <property type="taxonomic scope" value="Eukaryota"/>
</dbReference>
<keyword evidence="10 13" id="KW-1133">Transmembrane helix</keyword>
<dbReference type="Pfam" id="PF02434">
    <property type="entry name" value="Fringe"/>
    <property type="match status" value="1"/>
</dbReference>
<evidence type="ECO:0000256" key="10">
    <source>
        <dbReference type="ARBA" id="ARBA00022989"/>
    </source>
</evidence>
<feature type="compositionally biased region" description="Low complexity" evidence="12">
    <location>
        <begin position="196"/>
        <end position="205"/>
    </location>
</feature>
<dbReference type="GO" id="GO:0016263">
    <property type="term" value="F:glycoprotein-N-acetylgalactosamine 3-beta-galactosyltransferase activity"/>
    <property type="evidence" value="ECO:0007669"/>
    <property type="project" value="UniProtKB-EC"/>
</dbReference>
<dbReference type="PANTHER" id="PTHR23033">
    <property type="entry name" value="BETA1,3-GALACTOSYLTRANSFERASE"/>
    <property type="match status" value="1"/>
</dbReference>
<keyword evidence="11 13" id="KW-0472">Membrane</keyword>
<dbReference type="GeneID" id="16077019"/>
<protein>
    <recommendedName>
        <fullName evidence="4">N-acetylgalactosaminide beta-1,3-galactosyltransferase</fullName>
        <ecNumber evidence="4">2.4.1.122</ecNumber>
    </recommendedName>
</protein>
<keyword evidence="9" id="KW-0735">Signal-anchor</keyword>
<dbReference type="FunCoup" id="F2U3Q7">
    <property type="interactions" value="227"/>
</dbReference>
<comment type="subcellular location">
    <subcellularLocation>
        <location evidence="1">Membrane</location>
        <topology evidence="1">Single-pass type II membrane protein</topology>
    </subcellularLocation>
</comment>
<dbReference type="STRING" id="946362.F2U3Q7"/>
<dbReference type="Gene3D" id="3.90.550.50">
    <property type="match status" value="1"/>
</dbReference>
<keyword evidence="5" id="KW-0328">Glycosyltransferase</keyword>
<evidence type="ECO:0000256" key="3">
    <source>
        <dbReference type="ARBA" id="ARBA00006462"/>
    </source>
</evidence>
<evidence type="ECO:0000256" key="9">
    <source>
        <dbReference type="ARBA" id="ARBA00022968"/>
    </source>
</evidence>
<feature type="compositionally biased region" description="Basic and acidic residues" evidence="12">
    <location>
        <begin position="173"/>
        <end position="182"/>
    </location>
</feature>
<dbReference type="InterPro" id="IPR003378">
    <property type="entry name" value="Fringe-like_glycosylTrfase"/>
</dbReference>
<evidence type="ECO:0000256" key="4">
    <source>
        <dbReference type="ARBA" id="ARBA00012557"/>
    </source>
</evidence>
<keyword evidence="6" id="KW-0808">Transferase</keyword>
<dbReference type="RefSeq" id="XP_004996434.1">
    <property type="nucleotide sequence ID" value="XM_004996377.1"/>
</dbReference>
<proteinExistence type="inferred from homology"/>
<evidence type="ECO:0000256" key="8">
    <source>
        <dbReference type="ARBA" id="ARBA00022741"/>
    </source>
</evidence>
<dbReference type="GO" id="GO:0016020">
    <property type="term" value="C:membrane"/>
    <property type="evidence" value="ECO:0007669"/>
    <property type="project" value="UniProtKB-SubCell"/>
</dbReference>
<evidence type="ECO:0000256" key="1">
    <source>
        <dbReference type="ARBA" id="ARBA00004606"/>
    </source>
</evidence>
<reference evidence="15" key="1">
    <citation type="submission" date="2009-08" db="EMBL/GenBank/DDBJ databases">
        <title>Annotation of Salpingoeca rosetta.</title>
        <authorList>
            <consortium name="The Broad Institute Genome Sequencing Platform"/>
            <person name="Russ C."/>
            <person name="Cuomo C."/>
            <person name="Burger G."/>
            <person name="Gray M.W."/>
            <person name="Holland P.W.H."/>
            <person name="King N."/>
            <person name="Lang F.B.F."/>
            <person name="Roger A.J."/>
            <person name="Ruiz-Trillo I."/>
            <person name="Young S.K."/>
            <person name="Zeng Q."/>
            <person name="Gargeya S."/>
            <person name="Alvarado L."/>
            <person name="Berlin A."/>
            <person name="Chapman S.B."/>
            <person name="Chen Z."/>
            <person name="Freedman E."/>
            <person name="Gellesch M."/>
            <person name="Goldberg J."/>
            <person name="Griggs A."/>
            <person name="Gujja S."/>
            <person name="Heilman E."/>
            <person name="Heiman D."/>
            <person name="Howarth C."/>
            <person name="Mehta T."/>
            <person name="Neiman D."/>
            <person name="Pearson M."/>
            <person name="Roberts A."/>
            <person name="Saif S."/>
            <person name="Shea T."/>
            <person name="Shenoy N."/>
            <person name="Sisk P."/>
            <person name="Stolte C."/>
            <person name="Sykes S."/>
            <person name="White J."/>
            <person name="Yandava C."/>
            <person name="Haas B."/>
            <person name="Nusbaum C."/>
            <person name="Birren B."/>
        </authorList>
    </citation>
    <scope>NUCLEOTIDE SEQUENCE [LARGE SCALE GENOMIC DNA]</scope>
    <source>
        <strain evidence="15">ATCC 50818</strain>
    </source>
</reference>
<comment type="pathway">
    <text evidence="2">Protein modification; protein glycosylation.</text>
</comment>
<dbReference type="AlphaFoldDB" id="F2U3Q7"/>
<dbReference type="EC" id="2.4.1.122" evidence="4"/>
<evidence type="ECO:0000256" key="13">
    <source>
        <dbReference type="SAM" id="Phobius"/>
    </source>
</evidence>
<dbReference type="OrthoDB" id="414175at2759"/>
<evidence type="ECO:0000256" key="7">
    <source>
        <dbReference type="ARBA" id="ARBA00022692"/>
    </source>
</evidence>
<feature type="domain" description="Fringe-like glycosyltransferase" evidence="14">
    <location>
        <begin position="284"/>
        <end position="427"/>
    </location>
</feature>
<name>F2U3Q7_SALR5</name>
<gene>
    <name evidence="15" type="ORF">PTSG_02921</name>
</gene>
<dbReference type="InterPro" id="IPR026050">
    <property type="entry name" value="C1GALT1/C1GALT1_chp1"/>
</dbReference>